<reference evidence="1 2" key="1">
    <citation type="submission" date="2017-05" db="EMBL/GenBank/DDBJ databases">
        <authorList>
            <person name="Varghese N."/>
            <person name="Submissions S."/>
        </authorList>
    </citation>
    <scope>NUCLEOTIDE SEQUENCE [LARGE SCALE GENOMIC DNA]</scope>
    <source>
        <strain evidence="1 2">DSM 15360</strain>
    </source>
</reference>
<dbReference type="RefSeq" id="WP_283411316.1">
    <property type="nucleotide sequence ID" value="NZ_FXUA01000001.1"/>
</dbReference>
<gene>
    <name evidence="1" type="ORF">SAMN06265367_101377</name>
</gene>
<evidence type="ECO:0000313" key="1">
    <source>
        <dbReference type="EMBL" id="SMP05742.1"/>
    </source>
</evidence>
<evidence type="ECO:0000313" key="2">
    <source>
        <dbReference type="Proteomes" id="UP001157915"/>
    </source>
</evidence>
<organism evidence="1 2">
    <name type="scientific">Algoriphagus winogradskyi</name>
    <dbReference type="NCBI Taxonomy" id="237017"/>
    <lineage>
        <taxon>Bacteria</taxon>
        <taxon>Pseudomonadati</taxon>
        <taxon>Bacteroidota</taxon>
        <taxon>Cytophagia</taxon>
        <taxon>Cytophagales</taxon>
        <taxon>Cyclobacteriaceae</taxon>
        <taxon>Algoriphagus</taxon>
    </lineage>
</organism>
<dbReference type="Proteomes" id="UP001157915">
    <property type="component" value="Unassembled WGS sequence"/>
</dbReference>
<dbReference type="EMBL" id="FXUA01000001">
    <property type="protein sequence ID" value="SMP05742.1"/>
    <property type="molecule type" value="Genomic_DNA"/>
</dbReference>
<accession>A0ABY1NBM9</accession>
<keyword evidence="2" id="KW-1185">Reference proteome</keyword>
<protein>
    <submittedName>
        <fullName evidence="1">Uncharacterized protein</fullName>
    </submittedName>
</protein>
<proteinExistence type="predicted"/>
<name>A0ABY1NBM9_9BACT</name>
<comment type="caution">
    <text evidence="1">The sequence shown here is derived from an EMBL/GenBank/DDBJ whole genome shotgun (WGS) entry which is preliminary data.</text>
</comment>
<sequence>MNPLFQVNSLVKYFLVFCLTASSFFKINFAQQVTHDFESVKYNNSGTTCDNPICHVEELQEGFEKVRFNQWEMLAHEVDGEWGIVVSVEDGRFYHFSR</sequence>